<dbReference type="PANTHER" id="PTHR37296">
    <property type="entry name" value="CONSERVED VIRULENCE FACTOR B"/>
    <property type="match status" value="1"/>
</dbReference>
<dbReference type="AlphaFoldDB" id="A0A9W7C611"/>
<organism evidence="2 3">
    <name type="scientific">Triparma verrucosa</name>
    <dbReference type="NCBI Taxonomy" id="1606542"/>
    <lineage>
        <taxon>Eukaryota</taxon>
        <taxon>Sar</taxon>
        <taxon>Stramenopiles</taxon>
        <taxon>Ochrophyta</taxon>
        <taxon>Bolidophyceae</taxon>
        <taxon>Parmales</taxon>
        <taxon>Triparmaceae</taxon>
        <taxon>Triparma</taxon>
    </lineage>
</organism>
<dbReference type="Pfam" id="PF17783">
    <property type="entry name" value="WHD_CvfB"/>
    <property type="match status" value="1"/>
</dbReference>
<dbReference type="EMBL" id="BRXX01000303">
    <property type="protein sequence ID" value="GMI03575.1"/>
    <property type="molecule type" value="Genomic_DNA"/>
</dbReference>
<gene>
    <name evidence="2" type="ORF">TrVE_jg12048</name>
</gene>
<reference evidence="3" key="1">
    <citation type="journal article" date="2023" name="Commun. Biol.">
        <title>Genome analysis of Parmales, the sister group of diatoms, reveals the evolutionary specialization of diatoms from phago-mixotrophs to photoautotrophs.</title>
        <authorList>
            <person name="Ban H."/>
            <person name="Sato S."/>
            <person name="Yoshikawa S."/>
            <person name="Yamada K."/>
            <person name="Nakamura Y."/>
            <person name="Ichinomiya M."/>
            <person name="Sato N."/>
            <person name="Blanc-Mathieu R."/>
            <person name="Endo H."/>
            <person name="Kuwata A."/>
            <person name="Ogata H."/>
        </authorList>
    </citation>
    <scope>NUCLEOTIDE SEQUENCE [LARGE SCALE GENOMIC DNA]</scope>
    <source>
        <strain evidence="3">NIES 3699</strain>
    </source>
</reference>
<feature type="domain" description="Conserved virulence factor B-like winged helix" evidence="1">
    <location>
        <begin position="142"/>
        <end position="195"/>
    </location>
</feature>
<proteinExistence type="predicted"/>
<evidence type="ECO:0000313" key="3">
    <source>
        <dbReference type="Proteomes" id="UP001165160"/>
    </source>
</evidence>
<evidence type="ECO:0000259" key="1">
    <source>
        <dbReference type="Pfam" id="PF17783"/>
    </source>
</evidence>
<dbReference type="InterPro" id="IPR040764">
    <property type="entry name" value="CvfB_WH"/>
</dbReference>
<dbReference type="InterPro" id="IPR036388">
    <property type="entry name" value="WH-like_DNA-bd_sf"/>
</dbReference>
<sequence>MLGRTTRRAALAISALAITSHSVSAFTFTLPTTARLLSRSFHLSPAPLFAIRPGAEILVEIDSFGPLGASVLILEGEEGNEETVGTGLILQSEIHEFREKRDNVDVVVGEVLTAFAQQVRPDGKVNVGLKPVGKTKRLSLAENVLEQLQSSPTGSLPIGDRSPPEEIKRLLGDDVSKSAYKQALGTLYKDTKIERPGKTEVKLAQDPKNE</sequence>
<dbReference type="Proteomes" id="UP001165160">
    <property type="component" value="Unassembled WGS sequence"/>
</dbReference>
<dbReference type="Gene3D" id="1.10.10.10">
    <property type="entry name" value="Winged helix-like DNA-binding domain superfamily/Winged helix DNA-binding domain"/>
    <property type="match status" value="1"/>
</dbReference>
<evidence type="ECO:0000313" key="2">
    <source>
        <dbReference type="EMBL" id="GMI03575.1"/>
    </source>
</evidence>
<dbReference type="InterPro" id="IPR014464">
    <property type="entry name" value="CvfB_fam"/>
</dbReference>
<comment type="caution">
    <text evidence="2">The sequence shown here is derived from an EMBL/GenBank/DDBJ whole genome shotgun (WGS) entry which is preliminary data.</text>
</comment>
<protein>
    <recommendedName>
        <fullName evidence="1">Conserved virulence factor B-like winged helix domain-containing protein</fullName>
    </recommendedName>
</protein>
<dbReference type="PANTHER" id="PTHR37296:SF1">
    <property type="entry name" value="CONSERVED VIRULENCE FACTOR B"/>
    <property type="match status" value="1"/>
</dbReference>
<keyword evidence="3" id="KW-1185">Reference proteome</keyword>
<accession>A0A9W7C611</accession>
<name>A0A9W7C611_9STRA</name>